<keyword evidence="2" id="KW-1185">Reference proteome</keyword>
<sequence length="241" mass="27403">MKNTSDKPFHGYLGPSSLGSPLYESFGIEYCTSYDDVQSFANLMWPSGNGNFSKTMHSYANLVSQLDNMVMKMVFESYGVEKYYESHNESISYLLKVMKYRPAKAGESNLGAAIHTDKPFLTILNQNQVGGLEVQIKDSDEWVAVEFLPSSFVVMATDPFMAWSNGRLRAPRHRVVMNGKEDRHSIALSTFKNGTVEIPEEFIDDEHPLRFKPFDHFKYLESFAKNPTYLDERAIISFCGV</sequence>
<dbReference type="EMBL" id="CM042035">
    <property type="protein sequence ID" value="KAI3756813.1"/>
    <property type="molecule type" value="Genomic_DNA"/>
</dbReference>
<gene>
    <name evidence="1" type="ORF">L1987_56636</name>
</gene>
<reference evidence="1 2" key="2">
    <citation type="journal article" date="2022" name="Mol. Ecol. Resour.">
        <title>The genomes of chicory, endive, great burdock and yacon provide insights into Asteraceae paleo-polyploidization history and plant inulin production.</title>
        <authorList>
            <person name="Fan W."/>
            <person name="Wang S."/>
            <person name="Wang H."/>
            <person name="Wang A."/>
            <person name="Jiang F."/>
            <person name="Liu H."/>
            <person name="Zhao H."/>
            <person name="Xu D."/>
            <person name="Zhang Y."/>
        </authorList>
    </citation>
    <scope>NUCLEOTIDE SEQUENCE [LARGE SCALE GENOMIC DNA]</scope>
    <source>
        <strain evidence="2">cv. Yunnan</strain>
        <tissue evidence="1">Leaves</tissue>
    </source>
</reference>
<evidence type="ECO:0000313" key="2">
    <source>
        <dbReference type="Proteomes" id="UP001056120"/>
    </source>
</evidence>
<organism evidence="1 2">
    <name type="scientific">Smallanthus sonchifolius</name>
    <dbReference type="NCBI Taxonomy" id="185202"/>
    <lineage>
        <taxon>Eukaryota</taxon>
        <taxon>Viridiplantae</taxon>
        <taxon>Streptophyta</taxon>
        <taxon>Embryophyta</taxon>
        <taxon>Tracheophyta</taxon>
        <taxon>Spermatophyta</taxon>
        <taxon>Magnoliopsida</taxon>
        <taxon>eudicotyledons</taxon>
        <taxon>Gunneridae</taxon>
        <taxon>Pentapetalae</taxon>
        <taxon>asterids</taxon>
        <taxon>campanulids</taxon>
        <taxon>Asterales</taxon>
        <taxon>Asteraceae</taxon>
        <taxon>Asteroideae</taxon>
        <taxon>Heliantheae alliance</taxon>
        <taxon>Millerieae</taxon>
        <taxon>Smallanthus</taxon>
    </lineage>
</organism>
<name>A0ACB9EDZ7_9ASTR</name>
<proteinExistence type="predicted"/>
<dbReference type="Proteomes" id="UP001056120">
    <property type="component" value="Linkage Group LG18"/>
</dbReference>
<reference evidence="2" key="1">
    <citation type="journal article" date="2022" name="Mol. Ecol. Resour.">
        <title>The genomes of chicory, endive, great burdock and yacon provide insights into Asteraceae palaeo-polyploidization history and plant inulin production.</title>
        <authorList>
            <person name="Fan W."/>
            <person name="Wang S."/>
            <person name="Wang H."/>
            <person name="Wang A."/>
            <person name="Jiang F."/>
            <person name="Liu H."/>
            <person name="Zhao H."/>
            <person name="Xu D."/>
            <person name="Zhang Y."/>
        </authorList>
    </citation>
    <scope>NUCLEOTIDE SEQUENCE [LARGE SCALE GENOMIC DNA]</scope>
    <source>
        <strain evidence="2">cv. Yunnan</strain>
    </source>
</reference>
<protein>
    <submittedName>
        <fullName evidence="1">Uncharacterized protein</fullName>
    </submittedName>
</protein>
<evidence type="ECO:0000313" key="1">
    <source>
        <dbReference type="EMBL" id="KAI3756813.1"/>
    </source>
</evidence>
<comment type="caution">
    <text evidence="1">The sequence shown here is derived from an EMBL/GenBank/DDBJ whole genome shotgun (WGS) entry which is preliminary data.</text>
</comment>
<accession>A0ACB9EDZ7</accession>